<dbReference type="SMART" id="SM00231">
    <property type="entry name" value="FA58C"/>
    <property type="match status" value="1"/>
</dbReference>
<evidence type="ECO:0000256" key="4">
    <source>
        <dbReference type="ARBA" id="ARBA00022889"/>
    </source>
</evidence>
<keyword evidence="6" id="KW-1015">Disulfide bond</keyword>
<reference evidence="9" key="1">
    <citation type="submission" date="2022-11" db="EMBL/GenBank/DDBJ databases">
        <title>Centuries of genome instability and evolution in soft-shell clam transmissible cancer (bioRxiv).</title>
        <authorList>
            <person name="Hart S.F.M."/>
            <person name="Yonemitsu M.A."/>
            <person name="Giersch R.M."/>
            <person name="Beal B.F."/>
            <person name="Arriagada G."/>
            <person name="Davis B.W."/>
            <person name="Ostrander E.A."/>
            <person name="Goff S.P."/>
            <person name="Metzger M.J."/>
        </authorList>
    </citation>
    <scope>NUCLEOTIDE SEQUENCE</scope>
    <source>
        <strain evidence="9">MELC-2E11</strain>
        <tissue evidence="9">Siphon/mantle</tissue>
    </source>
</reference>
<organism evidence="9 10">
    <name type="scientific">Mya arenaria</name>
    <name type="common">Soft-shell clam</name>
    <dbReference type="NCBI Taxonomy" id="6604"/>
    <lineage>
        <taxon>Eukaryota</taxon>
        <taxon>Metazoa</taxon>
        <taxon>Spiralia</taxon>
        <taxon>Lophotrochozoa</taxon>
        <taxon>Mollusca</taxon>
        <taxon>Bivalvia</taxon>
        <taxon>Autobranchia</taxon>
        <taxon>Heteroconchia</taxon>
        <taxon>Euheterodonta</taxon>
        <taxon>Imparidentia</taxon>
        <taxon>Neoheterodontei</taxon>
        <taxon>Myida</taxon>
        <taxon>Myoidea</taxon>
        <taxon>Myidae</taxon>
        <taxon>Mya</taxon>
    </lineage>
</organism>
<dbReference type="InterPro" id="IPR000421">
    <property type="entry name" value="FA58C"/>
</dbReference>
<dbReference type="PANTHER" id="PTHR46806:SF5">
    <property type="entry name" value="F5_8 TYPE C DOMAIN-CONTAINING PROTEIN"/>
    <property type="match status" value="1"/>
</dbReference>
<accession>A0ABY7FGM8</accession>
<keyword evidence="5" id="KW-0472">Membrane</keyword>
<dbReference type="InterPro" id="IPR011050">
    <property type="entry name" value="Pectin_lyase_fold/virulence"/>
</dbReference>
<evidence type="ECO:0000256" key="3">
    <source>
        <dbReference type="ARBA" id="ARBA00022525"/>
    </source>
</evidence>
<dbReference type="Gene3D" id="2.160.20.10">
    <property type="entry name" value="Single-stranded right-handed beta-helix, Pectin lyase-like"/>
    <property type="match status" value="1"/>
</dbReference>
<feature type="domain" description="F5/8 type C" evidence="8">
    <location>
        <begin position="50"/>
        <end position="201"/>
    </location>
</feature>
<sequence>MGNSSSSSSSSSSSKKKPATSKISVTVAAVAAVADGTVEGVGLVTGAEVTLTPDSCNVSLTSSLRDDQFTASSQYSDRHNATAARFNSVGWIASTTGTQHPYEYLQVNFDATMQLTSLNFTGANTGWYPSSIRRVLSYSDDGLFWRPYTGRLSTDSLGQLLPRTAAVTSVNLDPPILAQRLAINVVEMYGYASLRMELFGCQATNQVPLRAGTVVNQDIQVDTTWIPNQNPFIIDRHLIVRPGVTLTLQAGVNVVFKSAEVGIDVFGTLVTEGLTGLRTVFTSTFPVIARSSMWTGLSQKAGGKITLRYSLVRQAKHGISGNGSSVRLMNTEVHSCIAGIRLAGGAGKSPAQPILFGMSIHTNEYGIQLHGTVEAPTVYIENSKVDRNTRSGITVSKWAAVDPSTPNLDSFTYTWDSGMNAFVAGGVISSVASIPTLTDIDVVVNRSVIVLPGAQITMTGVAVNFTDDRGVIAI</sequence>
<dbReference type="Pfam" id="PF00754">
    <property type="entry name" value="F5_F8_type_C"/>
    <property type="match status" value="1"/>
</dbReference>
<feature type="region of interest" description="Disordered" evidence="7">
    <location>
        <begin position="1"/>
        <end position="20"/>
    </location>
</feature>
<dbReference type="InterPro" id="IPR012334">
    <property type="entry name" value="Pectin_lyas_fold"/>
</dbReference>
<dbReference type="SUPFAM" id="SSF51126">
    <property type="entry name" value="Pectin lyase-like"/>
    <property type="match status" value="1"/>
</dbReference>
<dbReference type="EMBL" id="CP111022">
    <property type="protein sequence ID" value="WAR19896.1"/>
    <property type="molecule type" value="Genomic_DNA"/>
</dbReference>
<proteinExistence type="predicted"/>
<dbReference type="Proteomes" id="UP001164746">
    <property type="component" value="Chromosome 11"/>
</dbReference>
<evidence type="ECO:0000256" key="6">
    <source>
        <dbReference type="ARBA" id="ARBA00023157"/>
    </source>
</evidence>
<dbReference type="PANTHER" id="PTHR46806">
    <property type="entry name" value="F5/8 TYPE C DOMAIN-CONTAINING PROTEIN"/>
    <property type="match status" value="1"/>
</dbReference>
<evidence type="ECO:0000313" key="9">
    <source>
        <dbReference type="EMBL" id="WAR19896.1"/>
    </source>
</evidence>
<evidence type="ECO:0000313" key="10">
    <source>
        <dbReference type="Proteomes" id="UP001164746"/>
    </source>
</evidence>
<feature type="compositionally biased region" description="Low complexity" evidence="7">
    <location>
        <begin position="1"/>
        <end position="13"/>
    </location>
</feature>
<evidence type="ECO:0000256" key="2">
    <source>
        <dbReference type="ARBA" id="ARBA00004613"/>
    </source>
</evidence>
<dbReference type="InterPro" id="IPR050633">
    <property type="entry name" value="Neuropilin_MCO_CoagFactor"/>
</dbReference>
<evidence type="ECO:0000256" key="5">
    <source>
        <dbReference type="ARBA" id="ARBA00023136"/>
    </source>
</evidence>
<dbReference type="SUPFAM" id="SSF49785">
    <property type="entry name" value="Galactose-binding domain-like"/>
    <property type="match status" value="1"/>
</dbReference>
<evidence type="ECO:0000259" key="8">
    <source>
        <dbReference type="PROSITE" id="PS50022"/>
    </source>
</evidence>
<dbReference type="PROSITE" id="PS50022">
    <property type="entry name" value="FA58C_3"/>
    <property type="match status" value="1"/>
</dbReference>
<keyword evidence="3" id="KW-0964">Secreted</keyword>
<comment type="subcellular location">
    <subcellularLocation>
        <location evidence="1">Endomembrane system</location>
        <topology evidence="1">Peripheral membrane protein</topology>
    </subcellularLocation>
    <subcellularLocation>
        <location evidence="2">Secreted</location>
    </subcellularLocation>
</comment>
<keyword evidence="10" id="KW-1185">Reference proteome</keyword>
<gene>
    <name evidence="9" type="ORF">MAR_001734</name>
</gene>
<evidence type="ECO:0000256" key="1">
    <source>
        <dbReference type="ARBA" id="ARBA00004184"/>
    </source>
</evidence>
<name>A0ABY7FGM8_MYAAR</name>
<keyword evidence="4" id="KW-0130">Cell adhesion</keyword>
<dbReference type="Gene3D" id="2.60.120.260">
    <property type="entry name" value="Galactose-binding domain-like"/>
    <property type="match status" value="1"/>
</dbReference>
<dbReference type="InterPro" id="IPR008979">
    <property type="entry name" value="Galactose-bd-like_sf"/>
</dbReference>
<protein>
    <submittedName>
        <fullName evidence="9">FA8-like protein</fullName>
    </submittedName>
</protein>
<evidence type="ECO:0000256" key="7">
    <source>
        <dbReference type="SAM" id="MobiDB-lite"/>
    </source>
</evidence>